<dbReference type="Gene3D" id="1.10.1660.10">
    <property type="match status" value="1"/>
</dbReference>
<evidence type="ECO:0000313" key="2">
    <source>
        <dbReference type="Proteomes" id="UP000586722"/>
    </source>
</evidence>
<dbReference type="EMBL" id="JAABLQ010000001">
    <property type="protein sequence ID" value="NBN77372.1"/>
    <property type="molecule type" value="Genomic_DNA"/>
</dbReference>
<gene>
    <name evidence="1" type="ORF">GWI72_03730</name>
</gene>
<organism evidence="1 2">
    <name type="scientific">Pannonibacter tanglangensis</name>
    <dbReference type="NCBI Taxonomy" id="2750084"/>
    <lineage>
        <taxon>Bacteria</taxon>
        <taxon>Pseudomonadati</taxon>
        <taxon>Pseudomonadota</taxon>
        <taxon>Alphaproteobacteria</taxon>
        <taxon>Hyphomicrobiales</taxon>
        <taxon>Stappiaceae</taxon>
        <taxon>Pannonibacter</taxon>
    </lineage>
</organism>
<keyword evidence="2" id="KW-1185">Reference proteome</keyword>
<dbReference type="GO" id="GO:0003700">
    <property type="term" value="F:DNA-binding transcription factor activity"/>
    <property type="evidence" value="ECO:0007669"/>
    <property type="project" value="InterPro"/>
</dbReference>
<dbReference type="PROSITE" id="PS50937">
    <property type="entry name" value="HTH_MERR_2"/>
    <property type="match status" value="1"/>
</dbReference>
<accession>A0A7X5J7F2</accession>
<dbReference type="InterPro" id="IPR009061">
    <property type="entry name" value="DNA-bd_dom_put_sf"/>
</dbReference>
<dbReference type="GO" id="GO:0003677">
    <property type="term" value="F:DNA binding"/>
    <property type="evidence" value="ECO:0007669"/>
    <property type="project" value="UniProtKB-KW"/>
</dbReference>
<dbReference type="SUPFAM" id="SSF46955">
    <property type="entry name" value="Putative DNA-binding domain"/>
    <property type="match status" value="1"/>
</dbReference>
<sequence length="156" mass="17010">MQQRLYTITQLTQEFGITTRTLRFYEAQGLITPQRRGRQRLYRPADRTRLKLILRGKRLGFALSEIREIIDMYGKAPGEAGQLRLLMSRIAARRAELLEKLRDIELSLADLDEVEAGCRARMAALGVAADGPTDAGDAPDASAGAAAPATPGEGAA</sequence>
<dbReference type="PANTHER" id="PTHR30204:SF58">
    <property type="entry name" value="HTH-TYPE TRANSCRIPTIONAL REGULATOR YFMP"/>
    <property type="match status" value="1"/>
</dbReference>
<name>A0A7X5J7F2_9HYPH</name>
<dbReference type="SMART" id="SM00422">
    <property type="entry name" value="HTH_MERR"/>
    <property type="match status" value="1"/>
</dbReference>
<dbReference type="PANTHER" id="PTHR30204">
    <property type="entry name" value="REDOX-CYCLING DRUG-SENSING TRANSCRIPTIONAL ACTIVATOR SOXR"/>
    <property type="match status" value="1"/>
</dbReference>
<dbReference type="CDD" id="cd04776">
    <property type="entry name" value="HTH_GnyR"/>
    <property type="match status" value="1"/>
</dbReference>
<reference evidence="2" key="1">
    <citation type="submission" date="2020-01" db="EMBL/GenBank/DDBJ databases">
        <authorList>
            <person name="Fang Y."/>
            <person name="Sun R."/>
            <person name="Nie L."/>
            <person name="He J."/>
            <person name="Hao L."/>
            <person name="Wang L."/>
            <person name="Su S."/>
            <person name="Lv E."/>
            <person name="Zhang Z."/>
            <person name="Xie R."/>
            <person name="Liu H."/>
        </authorList>
    </citation>
    <scope>NUCLEOTIDE SEQUENCE [LARGE SCALE GENOMIC DNA]</scope>
    <source>
        <strain evidence="2">XCT-53</strain>
    </source>
</reference>
<dbReference type="InterPro" id="IPR047057">
    <property type="entry name" value="MerR_fam"/>
</dbReference>
<dbReference type="RefSeq" id="WP_161675696.1">
    <property type="nucleotide sequence ID" value="NZ_JAABLP010000002.1"/>
</dbReference>
<protein>
    <submittedName>
        <fullName evidence="1">MerR family transcriptional regulator</fullName>
    </submittedName>
</protein>
<dbReference type="Pfam" id="PF13411">
    <property type="entry name" value="MerR_1"/>
    <property type="match status" value="1"/>
</dbReference>
<dbReference type="InterPro" id="IPR000551">
    <property type="entry name" value="MerR-type_HTH_dom"/>
</dbReference>
<dbReference type="AlphaFoldDB" id="A0A7X5J7F2"/>
<proteinExistence type="predicted"/>
<comment type="caution">
    <text evidence="1">The sequence shown here is derived from an EMBL/GenBank/DDBJ whole genome shotgun (WGS) entry which is preliminary data.</text>
</comment>
<dbReference type="Proteomes" id="UP000586722">
    <property type="component" value="Unassembled WGS sequence"/>
</dbReference>
<evidence type="ECO:0000313" key="1">
    <source>
        <dbReference type="EMBL" id="NBN77372.1"/>
    </source>
</evidence>